<dbReference type="EMBL" id="JPKZ01002781">
    <property type="protein sequence ID" value="KHN75135.1"/>
    <property type="molecule type" value="Genomic_DNA"/>
</dbReference>
<comment type="caution">
    <text evidence="1">The sequence shown here is derived from an EMBL/GenBank/DDBJ whole genome shotgun (WGS) entry which is preliminary data.</text>
</comment>
<organism evidence="1 2">
    <name type="scientific">Toxocara canis</name>
    <name type="common">Canine roundworm</name>
    <dbReference type="NCBI Taxonomy" id="6265"/>
    <lineage>
        <taxon>Eukaryota</taxon>
        <taxon>Metazoa</taxon>
        <taxon>Ecdysozoa</taxon>
        <taxon>Nematoda</taxon>
        <taxon>Chromadorea</taxon>
        <taxon>Rhabditida</taxon>
        <taxon>Spirurina</taxon>
        <taxon>Ascaridomorpha</taxon>
        <taxon>Ascaridoidea</taxon>
        <taxon>Toxocaridae</taxon>
        <taxon>Toxocara</taxon>
    </lineage>
</organism>
<dbReference type="OrthoDB" id="5828215at2759"/>
<sequence length="187" mass="20760">MARTIKAASEMTSAVEEMMVPIAEGMQETMEQMMATMAGEMRKLLVATIRDVVGSLVPKLVITLTHSLDSILKSNSQRLQTVETNTSTDAEEQQRRPSAVFIGVPESRNLPHLRHEPDAESVAEILDELNVDGVPVDVYRMGVFNPTKQLVASADVPERCSYFSEATLLESDLVRFIHIVHARKPLK</sequence>
<dbReference type="AlphaFoldDB" id="A0A0B2V2A7"/>
<dbReference type="Proteomes" id="UP000031036">
    <property type="component" value="Unassembled WGS sequence"/>
</dbReference>
<protein>
    <submittedName>
        <fullName evidence="1">Uncharacterized protein</fullName>
    </submittedName>
</protein>
<name>A0A0B2V2A7_TOXCA</name>
<accession>A0A0B2V2A7</accession>
<gene>
    <name evidence="1" type="ORF">Tcan_09346</name>
</gene>
<evidence type="ECO:0000313" key="2">
    <source>
        <dbReference type="Proteomes" id="UP000031036"/>
    </source>
</evidence>
<reference evidence="1 2" key="1">
    <citation type="submission" date="2014-11" db="EMBL/GenBank/DDBJ databases">
        <title>Genetic blueprint of the zoonotic pathogen Toxocara canis.</title>
        <authorList>
            <person name="Zhu X.-Q."/>
            <person name="Korhonen P.K."/>
            <person name="Cai H."/>
            <person name="Young N.D."/>
            <person name="Nejsum P."/>
            <person name="von Samson-Himmelstjerna G."/>
            <person name="Boag P.R."/>
            <person name="Tan P."/>
            <person name="Li Q."/>
            <person name="Min J."/>
            <person name="Yang Y."/>
            <person name="Wang X."/>
            <person name="Fang X."/>
            <person name="Hall R.S."/>
            <person name="Hofmann A."/>
            <person name="Sternberg P.W."/>
            <person name="Jex A.R."/>
            <person name="Gasser R.B."/>
        </authorList>
    </citation>
    <scope>NUCLEOTIDE SEQUENCE [LARGE SCALE GENOMIC DNA]</scope>
    <source>
        <strain evidence="1">PN_DK_2014</strain>
    </source>
</reference>
<evidence type="ECO:0000313" key="1">
    <source>
        <dbReference type="EMBL" id="KHN75135.1"/>
    </source>
</evidence>
<keyword evidence="2" id="KW-1185">Reference proteome</keyword>
<proteinExistence type="predicted"/>